<gene>
    <name evidence="3" type="ORF">HAHE_17530</name>
</gene>
<dbReference type="GO" id="GO:0032259">
    <property type="term" value="P:methylation"/>
    <property type="evidence" value="ECO:0007669"/>
    <property type="project" value="UniProtKB-KW"/>
</dbReference>
<organism evidence="3 4">
    <name type="scientific">Haloferula helveola</name>
    <dbReference type="NCBI Taxonomy" id="490095"/>
    <lineage>
        <taxon>Bacteria</taxon>
        <taxon>Pseudomonadati</taxon>
        <taxon>Verrucomicrobiota</taxon>
        <taxon>Verrucomicrobiia</taxon>
        <taxon>Verrucomicrobiales</taxon>
        <taxon>Verrucomicrobiaceae</taxon>
        <taxon>Haloferula</taxon>
    </lineage>
</organism>
<name>A0ABN6H2L4_9BACT</name>
<dbReference type="RefSeq" id="WP_338690271.1">
    <property type="nucleotide sequence ID" value="NZ_AP024702.1"/>
</dbReference>
<reference evidence="3 4" key="1">
    <citation type="submission" date="2021-06" db="EMBL/GenBank/DDBJ databases">
        <title>Complete genome of Haloferula helveola possessing various polysaccharide degrading enzymes.</title>
        <authorList>
            <person name="Takami H."/>
            <person name="Huang C."/>
            <person name="Hamasaki K."/>
        </authorList>
    </citation>
    <scope>NUCLEOTIDE SEQUENCE [LARGE SCALE GENOMIC DNA]</scope>
    <source>
        <strain evidence="3 4">CN-1</strain>
    </source>
</reference>
<sequence>MNWNVLLLAFSLVIPVAAQAPKEESVRPGINEKFLDPELKVDDWLKRFEVESREVFHARDAVLAACKIKPGMRVADIGAGTGLYTRMFADAVGKDGWVYAVDINGAFLHHIQARAKQEGHANISAILCPEDSVSLPPNSIDVAFACDTYHHFEYPMSTLASLLRALKPGGTFVVVDFKRIEGESTDWVLGHVRAGEEVFRKEIETAGLKFEEKVEVPGLEENYFLRFSKPAAP</sequence>
<dbReference type="EMBL" id="AP024702">
    <property type="protein sequence ID" value="BCX47845.1"/>
    <property type="molecule type" value="Genomic_DNA"/>
</dbReference>
<dbReference type="Gene3D" id="3.40.50.150">
    <property type="entry name" value="Vaccinia Virus protein VP39"/>
    <property type="match status" value="1"/>
</dbReference>
<accession>A0ABN6H2L4</accession>
<evidence type="ECO:0000259" key="2">
    <source>
        <dbReference type="Pfam" id="PF08241"/>
    </source>
</evidence>
<keyword evidence="3" id="KW-0489">Methyltransferase</keyword>
<evidence type="ECO:0000256" key="1">
    <source>
        <dbReference type="SAM" id="SignalP"/>
    </source>
</evidence>
<keyword evidence="1" id="KW-0732">Signal</keyword>
<dbReference type="InterPro" id="IPR013216">
    <property type="entry name" value="Methyltransf_11"/>
</dbReference>
<dbReference type="SUPFAM" id="SSF53335">
    <property type="entry name" value="S-adenosyl-L-methionine-dependent methyltransferases"/>
    <property type="match status" value="1"/>
</dbReference>
<proteinExistence type="predicted"/>
<dbReference type="GO" id="GO:0008168">
    <property type="term" value="F:methyltransferase activity"/>
    <property type="evidence" value="ECO:0007669"/>
    <property type="project" value="UniProtKB-KW"/>
</dbReference>
<dbReference type="InterPro" id="IPR029063">
    <property type="entry name" value="SAM-dependent_MTases_sf"/>
</dbReference>
<evidence type="ECO:0000313" key="3">
    <source>
        <dbReference type="EMBL" id="BCX47845.1"/>
    </source>
</evidence>
<keyword evidence="3" id="KW-0808">Transferase</keyword>
<dbReference type="Pfam" id="PF08241">
    <property type="entry name" value="Methyltransf_11"/>
    <property type="match status" value="1"/>
</dbReference>
<feature type="domain" description="Methyltransferase type 11" evidence="2">
    <location>
        <begin position="76"/>
        <end position="174"/>
    </location>
</feature>
<feature type="signal peptide" evidence="1">
    <location>
        <begin position="1"/>
        <end position="20"/>
    </location>
</feature>
<dbReference type="Proteomes" id="UP001374893">
    <property type="component" value="Chromosome"/>
</dbReference>
<keyword evidence="4" id="KW-1185">Reference proteome</keyword>
<feature type="chain" id="PRO_5046888506" evidence="1">
    <location>
        <begin position="21"/>
        <end position="233"/>
    </location>
</feature>
<dbReference type="CDD" id="cd02440">
    <property type="entry name" value="AdoMet_MTases"/>
    <property type="match status" value="1"/>
</dbReference>
<protein>
    <submittedName>
        <fullName evidence="3">Methyltransferase</fullName>
    </submittedName>
</protein>
<dbReference type="PANTHER" id="PTHR43861">
    <property type="entry name" value="TRANS-ACONITATE 2-METHYLTRANSFERASE-RELATED"/>
    <property type="match status" value="1"/>
</dbReference>
<evidence type="ECO:0000313" key="4">
    <source>
        <dbReference type="Proteomes" id="UP001374893"/>
    </source>
</evidence>